<dbReference type="Proteomes" id="UP000186607">
    <property type="component" value="Unassembled WGS sequence"/>
</dbReference>
<reference evidence="1 2" key="1">
    <citation type="submission" date="2017-01" db="EMBL/GenBank/DDBJ databases">
        <title>Genome Analysis of Deinococcus marmoris KOPRI26562.</title>
        <authorList>
            <person name="Kim J.H."/>
            <person name="Oh H.-M."/>
        </authorList>
    </citation>
    <scope>NUCLEOTIDE SEQUENCE [LARGE SCALE GENOMIC DNA]</scope>
    <source>
        <strain evidence="1 2">KOPRI26562</strain>
    </source>
</reference>
<dbReference type="STRING" id="249408.BOO71_0012226"/>
<evidence type="ECO:0000313" key="2">
    <source>
        <dbReference type="Proteomes" id="UP000186607"/>
    </source>
</evidence>
<evidence type="ECO:0000313" key="1">
    <source>
        <dbReference type="EMBL" id="OLV16365.1"/>
    </source>
</evidence>
<sequence length="122" mass="12772">MTTFTPTARSTQPRADRCESCAAPVPHLPQPYGLGRPAILCPTCAARVSLENAAADHLHALIYPTVLAWARHWKGAGVGAGALGSLLALEGHFWNPDGALYRDCDEAEAAAAAVIDEAIAGR</sequence>
<name>A0A1U7NTY3_9DEIO</name>
<dbReference type="OrthoDB" id="74057at2"/>
<dbReference type="AlphaFoldDB" id="A0A1U7NTY3"/>
<protein>
    <submittedName>
        <fullName evidence="1">Uncharacterized protein</fullName>
    </submittedName>
</protein>
<comment type="caution">
    <text evidence="1">The sequence shown here is derived from an EMBL/GenBank/DDBJ whole genome shotgun (WGS) entry which is preliminary data.</text>
</comment>
<organism evidence="1 2">
    <name type="scientific">Deinococcus marmoris</name>
    <dbReference type="NCBI Taxonomy" id="249408"/>
    <lineage>
        <taxon>Bacteria</taxon>
        <taxon>Thermotogati</taxon>
        <taxon>Deinococcota</taxon>
        <taxon>Deinococci</taxon>
        <taxon>Deinococcales</taxon>
        <taxon>Deinococcaceae</taxon>
        <taxon>Deinococcus</taxon>
    </lineage>
</organism>
<dbReference type="RefSeq" id="WP_075835680.1">
    <property type="nucleotide sequence ID" value="NZ_MSTI01000145.1"/>
</dbReference>
<dbReference type="EMBL" id="MSTI01000145">
    <property type="protein sequence ID" value="OLV16365.1"/>
    <property type="molecule type" value="Genomic_DNA"/>
</dbReference>
<gene>
    <name evidence="1" type="ORF">BOO71_0012226</name>
</gene>
<proteinExistence type="predicted"/>
<accession>A0A1U7NTY3</accession>
<keyword evidence="2" id="KW-1185">Reference proteome</keyword>